<keyword evidence="3" id="KW-1185">Reference proteome</keyword>
<organism evidence="2 3">
    <name type="scientific">Aspergillus brasiliensis (strain CBS 101740 / IMI 381727 / IBT 21946)</name>
    <dbReference type="NCBI Taxonomy" id="767769"/>
    <lineage>
        <taxon>Eukaryota</taxon>
        <taxon>Fungi</taxon>
        <taxon>Dikarya</taxon>
        <taxon>Ascomycota</taxon>
        <taxon>Pezizomycotina</taxon>
        <taxon>Eurotiomycetes</taxon>
        <taxon>Eurotiomycetidae</taxon>
        <taxon>Eurotiales</taxon>
        <taxon>Aspergillaceae</taxon>
        <taxon>Aspergillus</taxon>
        <taxon>Aspergillus subgen. Circumdati</taxon>
    </lineage>
</organism>
<keyword evidence="1" id="KW-0472">Membrane</keyword>
<dbReference type="Proteomes" id="UP000184499">
    <property type="component" value="Unassembled WGS sequence"/>
</dbReference>
<proteinExistence type="predicted"/>
<dbReference type="RefSeq" id="XP_067476431.1">
    <property type="nucleotide sequence ID" value="XM_067622679.1"/>
</dbReference>
<dbReference type="PROSITE" id="PS51257">
    <property type="entry name" value="PROKAR_LIPOPROTEIN"/>
    <property type="match status" value="1"/>
</dbReference>
<feature type="transmembrane region" description="Helical" evidence="1">
    <location>
        <begin position="15"/>
        <end position="35"/>
    </location>
</feature>
<accession>A0A1L9UC36</accession>
<keyword evidence="1" id="KW-1133">Transmembrane helix</keyword>
<gene>
    <name evidence="2" type="ORF">ASPBRDRAFT_295837</name>
</gene>
<evidence type="ECO:0000256" key="1">
    <source>
        <dbReference type="SAM" id="Phobius"/>
    </source>
</evidence>
<dbReference type="GeneID" id="93575167"/>
<protein>
    <recommendedName>
        <fullName evidence="4">Transmembrane protein</fullName>
    </recommendedName>
</protein>
<evidence type="ECO:0008006" key="4">
    <source>
        <dbReference type="Google" id="ProtNLM"/>
    </source>
</evidence>
<keyword evidence="1" id="KW-0812">Transmembrane</keyword>
<dbReference type="AlphaFoldDB" id="A0A1L9UC36"/>
<evidence type="ECO:0000313" key="2">
    <source>
        <dbReference type="EMBL" id="OJJ69182.1"/>
    </source>
</evidence>
<dbReference type="VEuPathDB" id="FungiDB:ASPBRDRAFT_295837"/>
<dbReference type="EMBL" id="KV878689">
    <property type="protein sequence ID" value="OJJ69182.1"/>
    <property type="molecule type" value="Genomic_DNA"/>
</dbReference>
<evidence type="ECO:0000313" key="3">
    <source>
        <dbReference type="Proteomes" id="UP000184499"/>
    </source>
</evidence>
<reference evidence="3" key="1">
    <citation type="journal article" date="2017" name="Genome Biol.">
        <title>Comparative genomics reveals high biological diversity and specific adaptations in the industrially and medically important fungal genus Aspergillus.</title>
        <authorList>
            <person name="de Vries R.P."/>
            <person name="Riley R."/>
            <person name="Wiebenga A."/>
            <person name="Aguilar-Osorio G."/>
            <person name="Amillis S."/>
            <person name="Uchima C.A."/>
            <person name="Anderluh G."/>
            <person name="Asadollahi M."/>
            <person name="Askin M."/>
            <person name="Barry K."/>
            <person name="Battaglia E."/>
            <person name="Bayram O."/>
            <person name="Benocci T."/>
            <person name="Braus-Stromeyer S.A."/>
            <person name="Caldana C."/>
            <person name="Canovas D."/>
            <person name="Cerqueira G.C."/>
            <person name="Chen F."/>
            <person name="Chen W."/>
            <person name="Choi C."/>
            <person name="Clum A."/>
            <person name="Dos Santos R.A."/>
            <person name="Damasio A.R."/>
            <person name="Diallinas G."/>
            <person name="Emri T."/>
            <person name="Fekete E."/>
            <person name="Flipphi M."/>
            <person name="Freyberg S."/>
            <person name="Gallo A."/>
            <person name="Gournas C."/>
            <person name="Habgood R."/>
            <person name="Hainaut M."/>
            <person name="Harispe M.L."/>
            <person name="Henrissat B."/>
            <person name="Hilden K.S."/>
            <person name="Hope R."/>
            <person name="Hossain A."/>
            <person name="Karabika E."/>
            <person name="Karaffa L."/>
            <person name="Karanyi Z."/>
            <person name="Krasevec N."/>
            <person name="Kuo A."/>
            <person name="Kusch H."/>
            <person name="LaButti K."/>
            <person name="Lagendijk E.L."/>
            <person name="Lapidus A."/>
            <person name="Levasseur A."/>
            <person name="Lindquist E."/>
            <person name="Lipzen A."/>
            <person name="Logrieco A.F."/>
            <person name="MacCabe A."/>
            <person name="Maekelae M.R."/>
            <person name="Malavazi I."/>
            <person name="Melin P."/>
            <person name="Meyer V."/>
            <person name="Mielnichuk N."/>
            <person name="Miskei M."/>
            <person name="Molnar A.P."/>
            <person name="Mule G."/>
            <person name="Ngan C.Y."/>
            <person name="Orejas M."/>
            <person name="Orosz E."/>
            <person name="Ouedraogo J.P."/>
            <person name="Overkamp K.M."/>
            <person name="Park H.-S."/>
            <person name="Perrone G."/>
            <person name="Piumi F."/>
            <person name="Punt P.J."/>
            <person name="Ram A.F."/>
            <person name="Ramon A."/>
            <person name="Rauscher S."/>
            <person name="Record E."/>
            <person name="Riano-Pachon D.M."/>
            <person name="Robert V."/>
            <person name="Roehrig J."/>
            <person name="Ruller R."/>
            <person name="Salamov A."/>
            <person name="Salih N.S."/>
            <person name="Samson R.A."/>
            <person name="Sandor E."/>
            <person name="Sanguinetti M."/>
            <person name="Schuetze T."/>
            <person name="Sepcic K."/>
            <person name="Shelest E."/>
            <person name="Sherlock G."/>
            <person name="Sophianopoulou V."/>
            <person name="Squina F.M."/>
            <person name="Sun H."/>
            <person name="Susca A."/>
            <person name="Todd R.B."/>
            <person name="Tsang A."/>
            <person name="Unkles S.E."/>
            <person name="van de Wiele N."/>
            <person name="van Rossen-Uffink D."/>
            <person name="Oliveira J.V."/>
            <person name="Vesth T.C."/>
            <person name="Visser J."/>
            <person name="Yu J.-H."/>
            <person name="Zhou M."/>
            <person name="Andersen M.R."/>
            <person name="Archer D.B."/>
            <person name="Baker S.E."/>
            <person name="Benoit I."/>
            <person name="Brakhage A.A."/>
            <person name="Braus G.H."/>
            <person name="Fischer R."/>
            <person name="Frisvad J.C."/>
            <person name="Goldman G.H."/>
            <person name="Houbraken J."/>
            <person name="Oakley B."/>
            <person name="Pocsi I."/>
            <person name="Scazzocchio C."/>
            <person name="Seiboth B."/>
            <person name="vanKuyk P.A."/>
            <person name="Wortman J."/>
            <person name="Dyer P.S."/>
            <person name="Grigoriev I.V."/>
        </authorList>
    </citation>
    <scope>NUCLEOTIDE SEQUENCE [LARGE SCALE GENOMIC DNA]</scope>
    <source>
        <strain evidence="3">CBS 101740 / IMI 381727 / IBT 21946</strain>
    </source>
</reference>
<name>A0A1L9UC36_ASPBC</name>
<sequence length="105" mass="11832">MLGRTPSSFAIDSSVCFYSIILQSLLCSCPFHLLVEVSLEGTLFYFGYEALFCYGFQRSCSSKNHVEIVSRTSDFGDPCVIDLWLVAIPFDCLFVLTRLIVLVQQ</sequence>
<feature type="transmembrane region" description="Helical" evidence="1">
    <location>
        <begin position="83"/>
        <end position="103"/>
    </location>
</feature>